<dbReference type="AlphaFoldDB" id="A0A1M6DVT3"/>
<dbReference type="STRING" id="570521.SAMN04488508_10335"/>
<keyword evidence="2" id="KW-0808">Transferase</keyword>
<feature type="domain" description="N-acetyltransferase" evidence="1">
    <location>
        <begin position="110"/>
        <end position="240"/>
    </location>
</feature>
<dbReference type="InterPro" id="IPR016181">
    <property type="entry name" value="Acyl_CoA_acyltransferase"/>
</dbReference>
<dbReference type="OrthoDB" id="1096234at2"/>
<keyword evidence="3" id="KW-1185">Reference proteome</keyword>
<evidence type="ECO:0000313" key="2">
    <source>
        <dbReference type="EMBL" id="SHI77138.1"/>
    </source>
</evidence>
<dbReference type="InterPro" id="IPR000182">
    <property type="entry name" value="GNAT_dom"/>
</dbReference>
<protein>
    <submittedName>
        <fullName evidence="2">Acetyltransferase (GNAT) domain-containing protein</fullName>
    </submittedName>
</protein>
<organism evidence="2 3">
    <name type="scientific">Aquimarina spongiae</name>
    <dbReference type="NCBI Taxonomy" id="570521"/>
    <lineage>
        <taxon>Bacteria</taxon>
        <taxon>Pseudomonadati</taxon>
        <taxon>Bacteroidota</taxon>
        <taxon>Flavobacteriia</taxon>
        <taxon>Flavobacteriales</taxon>
        <taxon>Flavobacteriaceae</taxon>
        <taxon>Aquimarina</taxon>
    </lineage>
</organism>
<dbReference type="SUPFAM" id="SSF55729">
    <property type="entry name" value="Acyl-CoA N-acyltransferases (Nat)"/>
    <property type="match status" value="1"/>
</dbReference>
<evidence type="ECO:0000259" key="1">
    <source>
        <dbReference type="PROSITE" id="PS51186"/>
    </source>
</evidence>
<gene>
    <name evidence="2" type="ORF">SAMN04488508_10335</name>
</gene>
<dbReference type="RefSeq" id="WP_073315408.1">
    <property type="nucleotide sequence ID" value="NZ_FQYP01000003.1"/>
</dbReference>
<dbReference type="Pfam" id="PF00583">
    <property type="entry name" value="Acetyltransf_1"/>
    <property type="match status" value="1"/>
</dbReference>
<dbReference type="GO" id="GO:0016747">
    <property type="term" value="F:acyltransferase activity, transferring groups other than amino-acyl groups"/>
    <property type="evidence" value="ECO:0007669"/>
    <property type="project" value="InterPro"/>
</dbReference>
<dbReference type="Proteomes" id="UP000184432">
    <property type="component" value="Unassembled WGS sequence"/>
</dbReference>
<sequence>MKNVKRNINNLTRLWGLAGKAFQGFEEKLTYTIAKINNTEWPNRIWSTSTLSEESLKEISVKMKEYPELTFSCFNEIQEDNSLETQQLFALKSLQYGMSLPLNGKNEIKRELECILVDDEAKALLWSTAFSEAFGYQIAANVVVKTCDDVRYFLIYDHGNIVGTVMLVITNNVAGIHSLGIIPAQRKKGYAWNIMQYVLNRAIDLNCNIATLQASEMAKNMYLNMGFTIDFLMQNYTLKE</sequence>
<proteinExistence type="predicted"/>
<reference evidence="3" key="1">
    <citation type="submission" date="2016-11" db="EMBL/GenBank/DDBJ databases">
        <authorList>
            <person name="Varghese N."/>
            <person name="Submissions S."/>
        </authorList>
    </citation>
    <scope>NUCLEOTIDE SEQUENCE [LARGE SCALE GENOMIC DNA]</scope>
    <source>
        <strain evidence="3">DSM 22623</strain>
    </source>
</reference>
<accession>A0A1M6DVT3</accession>
<dbReference type="Gene3D" id="3.40.630.30">
    <property type="match status" value="1"/>
</dbReference>
<evidence type="ECO:0000313" key="3">
    <source>
        <dbReference type="Proteomes" id="UP000184432"/>
    </source>
</evidence>
<dbReference type="EMBL" id="FQYP01000003">
    <property type="protein sequence ID" value="SHI77138.1"/>
    <property type="molecule type" value="Genomic_DNA"/>
</dbReference>
<dbReference type="PROSITE" id="PS51186">
    <property type="entry name" value="GNAT"/>
    <property type="match status" value="1"/>
</dbReference>
<name>A0A1M6DVT3_9FLAO</name>